<accession>A0AAN5DBB5</accession>
<comment type="caution">
    <text evidence="2">The sequence shown here is derived from an EMBL/GenBank/DDBJ whole genome shotgun (WGS) entry which is preliminary data.</text>
</comment>
<feature type="compositionally biased region" description="Basic and acidic residues" evidence="1">
    <location>
        <begin position="267"/>
        <end position="294"/>
    </location>
</feature>
<proteinExistence type="predicted"/>
<gene>
    <name evidence="2" type="ORF">PMAYCL1PPCAC_29242</name>
</gene>
<evidence type="ECO:0000313" key="3">
    <source>
        <dbReference type="Proteomes" id="UP001328107"/>
    </source>
</evidence>
<evidence type="ECO:0000313" key="2">
    <source>
        <dbReference type="EMBL" id="GMR59047.1"/>
    </source>
</evidence>
<name>A0AAN5DBB5_9BILA</name>
<dbReference type="Proteomes" id="UP001328107">
    <property type="component" value="Unassembled WGS sequence"/>
</dbReference>
<organism evidence="2 3">
    <name type="scientific">Pristionchus mayeri</name>
    <dbReference type="NCBI Taxonomy" id="1317129"/>
    <lineage>
        <taxon>Eukaryota</taxon>
        <taxon>Metazoa</taxon>
        <taxon>Ecdysozoa</taxon>
        <taxon>Nematoda</taxon>
        <taxon>Chromadorea</taxon>
        <taxon>Rhabditida</taxon>
        <taxon>Rhabditina</taxon>
        <taxon>Diplogasteromorpha</taxon>
        <taxon>Diplogasteroidea</taxon>
        <taxon>Neodiplogasteridae</taxon>
        <taxon>Pristionchus</taxon>
    </lineage>
</organism>
<feature type="region of interest" description="Disordered" evidence="1">
    <location>
        <begin position="90"/>
        <end position="114"/>
    </location>
</feature>
<feature type="compositionally biased region" description="Acidic residues" evidence="1">
    <location>
        <begin position="95"/>
        <end position="105"/>
    </location>
</feature>
<feature type="region of interest" description="Disordered" evidence="1">
    <location>
        <begin position="267"/>
        <end position="347"/>
    </location>
</feature>
<dbReference type="AlphaFoldDB" id="A0AAN5DBB5"/>
<reference evidence="3" key="1">
    <citation type="submission" date="2022-10" db="EMBL/GenBank/DDBJ databases">
        <title>Genome assembly of Pristionchus species.</title>
        <authorList>
            <person name="Yoshida K."/>
            <person name="Sommer R.J."/>
        </authorList>
    </citation>
    <scope>NUCLEOTIDE SEQUENCE [LARGE SCALE GENOMIC DNA]</scope>
    <source>
        <strain evidence="3">RS5460</strain>
    </source>
</reference>
<evidence type="ECO:0000256" key="1">
    <source>
        <dbReference type="SAM" id="MobiDB-lite"/>
    </source>
</evidence>
<feature type="compositionally biased region" description="Acidic residues" evidence="1">
    <location>
        <begin position="307"/>
        <end position="326"/>
    </location>
</feature>
<protein>
    <submittedName>
        <fullName evidence="2">Uncharacterized protein</fullName>
    </submittedName>
</protein>
<sequence length="347" mass="40719">FEVTFEMQDELYRELKVDEDEAVRLDTVVIKGADNMRGNQLEKNLRRVLPYKAEMADPATGLLYFRSNVDAAKMMLGMTKRLRRVRVKKAPEEGEVREESEEEEGELKQEGGDDVAVEDEQVGAKVVKEESVEINVDDVELPEGKWRVVTRHVPQKTLLLARFATHREIMAGRKYREEQGEGSRKRRSNESRDGYKYTWMEEKSRPGLNIFDREGNELDWDFEHDTRFYEDMDETKEEEEKDEEVMAAWPTGVKVRGRGAKNARFGIKETSMKADDEKEREKKRMERSKEEIPHSRRLASRVTGGVFDDEDDLRREEEEDDQEDVDPTPQQWNKHKNSLEGRVTFHR</sequence>
<keyword evidence="3" id="KW-1185">Reference proteome</keyword>
<feature type="non-terminal residue" evidence="2">
    <location>
        <position position="1"/>
    </location>
</feature>
<dbReference type="EMBL" id="BTRK01000006">
    <property type="protein sequence ID" value="GMR59047.1"/>
    <property type="molecule type" value="Genomic_DNA"/>
</dbReference>